<feature type="domain" description="Alanine racemase N-terminal" evidence="1">
    <location>
        <begin position="20"/>
        <end position="83"/>
    </location>
</feature>
<feature type="non-terminal residue" evidence="2">
    <location>
        <position position="1"/>
    </location>
</feature>
<organism evidence="2">
    <name type="scientific">human gut metagenome</name>
    <dbReference type="NCBI Taxonomy" id="408170"/>
    <lineage>
        <taxon>unclassified sequences</taxon>
        <taxon>metagenomes</taxon>
        <taxon>organismal metagenomes</taxon>
    </lineage>
</organism>
<gene>
    <name evidence="2" type="ORF">Q604_UNBC05057G0001</name>
</gene>
<dbReference type="Gene3D" id="3.20.20.10">
    <property type="entry name" value="Alanine racemase"/>
    <property type="match status" value="1"/>
</dbReference>
<accession>W1YEU3</accession>
<dbReference type="InterPro" id="IPR001608">
    <property type="entry name" value="Ala_racemase_N"/>
</dbReference>
<dbReference type="Pfam" id="PF01168">
    <property type="entry name" value="Ala_racemase_N"/>
    <property type="match status" value="1"/>
</dbReference>
<feature type="non-terminal residue" evidence="2">
    <location>
        <position position="90"/>
    </location>
</feature>
<reference evidence="2" key="1">
    <citation type="submission" date="2013-12" db="EMBL/GenBank/DDBJ databases">
        <title>A Varibaculum cambriense genome reconstructed from a premature infant gut community with otherwise low bacterial novelty that shifts toward anaerobic metabolism during the third week of life.</title>
        <authorList>
            <person name="Brown C.T."/>
            <person name="Sharon I."/>
            <person name="Thomas B.C."/>
            <person name="Castelle C.J."/>
            <person name="Morowitz M.J."/>
            <person name="Banfield J.F."/>
        </authorList>
    </citation>
    <scope>NUCLEOTIDE SEQUENCE</scope>
</reference>
<evidence type="ECO:0000259" key="1">
    <source>
        <dbReference type="Pfam" id="PF01168"/>
    </source>
</evidence>
<dbReference type="SUPFAM" id="SSF51419">
    <property type="entry name" value="PLP-binding barrel"/>
    <property type="match status" value="1"/>
</dbReference>
<name>W1YEU3_9ZZZZ</name>
<dbReference type="InterPro" id="IPR029066">
    <property type="entry name" value="PLP-binding_barrel"/>
</dbReference>
<sequence length="90" mass="9320">LPILVPVLSPQQAAREGSPLWEALAGDLDLSVSTLTQLQAVRAAARAQGVVARIHVKVDTGMSRAGAVLEDLPALAREARAAQDAGEVDV</sequence>
<evidence type="ECO:0000313" key="2">
    <source>
        <dbReference type="EMBL" id="ETJ41012.1"/>
    </source>
</evidence>
<dbReference type="AlphaFoldDB" id="W1YEU3"/>
<comment type="caution">
    <text evidence="2">The sequence shown here is derived from an EMBL/GenBank/DDBJ whole genome shotgun (WGS) entry which is preliminary data.</text>
</comment>
<dbReference type="EMBL" id="AZMM01005057">
    <property type="protein sequence ID" value="ETJ41012.1"/>
    <property type="molecule type" value="Genomic_DNA"/>
</dbReference>
<protein>
    <submittedName>
        <fullName evidence="2">Alanine racemase</fullName>
    </submittedName>
</protein>
<proteinExistence type="predicted"/>